<feature type="region of interest" description="Involved in allosteric activation by GTP" evidence="11">
    <location>
        <begin position="54"/>
        <end position="59"/>
    </location>
</feature>
<feature type="binding site" evidence="11">
    <location>
        <position position="89"/>
    </location>
    <ligand>
        <name>ATP</name>
        <dbReference type="ChEBI" id="CHEBI:30616"/>
    </ligand>
</feature>
<evidence type="ECO:0000256" key="5">
    <source>
        <dbReference type="ARBA" id="ARBA00022679"/>
    </source>
</evidence>
<dbReference type="Pfam" id="PF00696">
    <property type="entry name" value="AA_kinase"/>
    <property type="match status" value="1"/>
</dbReference>
<dbReference type="InterPro" id="IPR001048">
    <property type="entry name" value="Asp/Glu/Uridylate_kinase"/>
</dbReference>
<dbReference type="Proteomes" id="UP000184211">
    <property type="component" value="Unassembled WGS sequence"/>
</dbReference>
<comment type="subcellular location">
    <subcellularLocation>
        <location evidence="1 11">Cytoplasm</location>
    </subcellularLocation>
</comment>
<dbReference type="EC" id="2.7.4.22" evidence="11"/>
<keyword evidence="5 11" id="KW-0808">Transferase</keyword>
<comment type="catalytic activity">
    <reaction evidence="10 11">
        <text>UMP + ATP = UDP + ADP</text>
        <dbReference type="Rhea" id="RHEA:24400"/>
        <dbReference type="ChEBI" id="CHEBI:30616"/>
        <dbReference type="ChEBI" id="CHEBI:57865"/>
        <dbReference type="ChEBI" id="CHEBI:58223"/>
        <dbReference type="ChEBI" id="CHEBI:456216"/>
        <dbReference type="EC" id="2.7.4.22"/>
    </reaction>
</comment>
<evidence type="ECO:0000313" key="14">
    <source>
        <dbReference type="Proteomes" id="UP000184211"/>
    </source>
</evidence>
<evidence type="ECO:0000256" key="1">
    <source>
        <dbReference type="ARBA" id="ARBA00004496"/>
    </source>
</evidence>
<evidence type="ECO:0000256" key="3">
    <source>
        <dbReference type="ARBA" id="ARBA00007614"/>
    </source>
</evidence>
<keyword evidence="9 11" id="KW-0665">Pyrimidine biosynthesis</keyword>
<dbReference type="GO" id="GO:0006225">
    <property type="term" value="P:UDP biosynthetic process"/>
    <property type="evidence" value="ECO:0007669"/>
    <property type="project" value="TreeGrafter"/>
</dbReference>
<evidence type="ECO:0000256" key="11">
    <source>
        <dbReference type="HAMAP-Rule" id="MF_01220"/>
    </source>
</evidence>
<comment type="activity regulation">
    <text evidence="11">Allosterically activated by GTP. Inhibited by UTP.</text>
</comment>
<feature type="binding site" evidence="11">
    <location>
        <position position="203"/>
    </location>
    <ligand>
        <name>ATP</name>
        <dbReference type="ChEBI" id="CHEBI:30616"/>
    </ligand>
</feature>
<dbReference type="InterPro" id="IPR015963">
    <property type="entry name" value="Uridylate_kinase_bac"/>
</dbReference>
<dbReference type="InterPro" id="IPR011817">
    <property type="entry name" value="Uridylate_kinase"/>
</dbReference>
<dbReference type="PANTHER" id="PTHR42833:SF4">
    <property type="entry name" value="URIDYLATE KINASE PUMPKIN, CHLOROPLASTIC"/>
    <property type="match status" value="1"/>
</dbReference>
<keyword evidence="8 11" id="KW-0067">ATP-binding</keyword>
<accession>A0A1M5I4H3</accession>
<proteinExistence type="inferred from homology"/>
<dbReference type="SUPFAM" id="SSF53633">
    <property type="entry name" value="Carbamate kinase-like"/>
    <property type="match status" value="1"/>
</dbReference>
<dbReference type="Gene3D" id="3.40.1160.10">
    <property type="entry name" value="Acetylglutamate kinase-like"/>
    <property type="match status" value="1"/>
</dbReference>
<feature type="domain" description="Aspartate/glutamate/uridylate kinase" evidence="12">
    <location>
        <begin position="41"/>
        <end position="250"/>
    </location>
</feature>
<feature type="binding site" evidence="11">
    <location>
        <position position="108"/>
    </location>
    <ligand>
        <name>UMP</name>
        <dbReference type="ChEBI" id="CHEBI:57865"/>
    </ligand>
</feature>
<evidence type="ECO:0000256" key="10">
    <source>
        <dbReference type="ARBA" id="ARBA00047767"/>
    </source>
</evidence>
<dbReference type="GO" id="GO:0044210">
    <property type="term" value="P:'de novo' CTP biosynthetic process"/>
    <property type="evidence" value="ECO:0007669"/>
    <property type="project" value="UniProtKB-UniRule"/>
</dbReference>
<feature type="binding site" evidence="11">
    <location>
        <position position="88"/>
    </location>
    <ligand>
        <name>UMP</name>
        <dbReference type="ChEBI" id="CHEBI:57865"/>
    </ligand>
</feature>
<evidence type="ECO:0000256" key="2">
    <source>
        <dbReference type="ARBA" id="ARBA00004791"/>
    </source>
</evidence>
<evidence type="ECO:0000256" key="6">
    <source>
        <dbReference type="ARBA" id="ARBA00022741"/>
    </source>
</evidence>
<organism evidence="13 14">
    <name type="scientific">Cognatishimia maritima</name>
    <dbReference type="NCBI Taxonomy" id="870908"/>
    <lineage>
        <taxon>Bacteria</taxon>
        <taxon>Pseudomonadati</taxon>
        <taxon>Pseudomonadota</taxon>
        <taxon>Alphaproteobacteria</taxon>
        <taxon>Rhodobacterales</taxon>
        <taxon>Paracoccaceae</taxon>
        <taxon>Cognatishimia</taxon>
    </lineage>
</organism>
<keyword evidence="7 11" id="KW-0418">Kinase</keyword>
<reference evidence="14" key="1">
    <citation type="submission" date="2016-11" db="EMBL/GenBank/DDBJ databases">
        <authorList>
            <person name="Varghese N."/>
            <person name="Submissions S."/>
        </authorList>
    </citation>
    <scope>NUCLEOTIDE SEQUENCE [LARGE SCALE GENOMIC DNA]</scope>
    <source>
        <strain evidence="14">DSM 28223</strain>
    </source>
</reference>
<protein>
    <recommendedName>
        <fullName evidence="11">Uridylate kinase</fullName>
        <shortName evidence="11">UK</shortName>
        <ecNumber evidence="11">2.7.4.22</ecNumber>
    </recommendedName>
    <alternativeName>
        <fullName evidence="11">Uridine monophosphate kinase</fullName>
        <shortName evidence="11">UMP kinase</shortName>
        <shortName evidence="11">UMPK</shortName>
    </alternativeName>
</protein>
<evidence type="ECO:0000256" key="7">
    <source>
        <dbReference type="ARBA" id="ARBA00022777"/>
    </source>
</evidence>
<dbReference type="InterPro" id="IPR036393">
    <property type="entry name" value="AceGlu_kinase-like_sf"/>
</dbReference>
<sequence>MCANSDILREIYMPAQTESNMAESAQESSPEIDPMTQTKYKRVMLKISGEALMGDQGFGLHPPTVQRIAQEIKSVHDLGVEICLVIGGGNIFRGLSGSAQGMERTTADYMGMLATVMNALGMQSALEEIGVFTRVISAIRMDEVAEPYIRRRAVRHLEKKRVCIFAAGTGNPYFTTDTAATLRANEMACEAIFMGKNGVDGVYDKDPKEHADAVRYDEVSYDDVLAKRLKVMDASAIALARDNNLPLIVFGLDEPGGFKGILAGKGTYTKVQ</sequence>
<keyword evidence="14" id="KW-1185">Reference proteome</keyword>
<dbReference type="GO" id="GO:0005524">
    <property type="term" value="F:ATP binding"/>
    <property type="evidence" value="ECO:0007669"/>
    <property type="project" value="UniProtKB-KW"/>
</dbReference>
<keyword evidence="4 11" id="KW-0963">Cytoplasm</keyword>
<evidence type="ECO:0000256" key="4">
    <source>
        <dbReference type="ARBA" id="ARBA00022490"/>
    </source>
</evidence>
<evidence type="ECO:0000256" key="8">
    <source>
        <dbReference type="ARBA" id="ARBA00022840"/>
    </source>
</evidence>
<dbReference type="CDD" id="cd04254">
    <property type="entry name" value="AAK_UMPK-PyrH-Ec"/>
    <property type="match status" value="1"/>
</dbReference>
<dbReference type="NCBIfam" id="TIGR02075">
    <property type="entry name" value="pyrH_bact"/>
    <property type="match status" value="1"/>
</dbReference>
<dbReference type="GO" id="GO:0033862">
    <property type="term" value="F:UMP kinase activity"/>
    <property type="evidence" value="ECO:0007669"/>
    <property type="project" value="UniProtKB-EC"/>
</dbReference>
<dbReference type="UniPathway" id="UPA00159">
    <property type="reaction ID" value="UER00275"/>
</dbReference>
<comment type="pathway">
    <text evidence="2 11">Pyrimidine metabolism; CTP biosynthesis via de novo pathway; UDP from UMP (UMPK route): step 1/1.</text>
</comment>
<dbReference type="FunFam" id="3.40.1160.10:FF:000001">
    <property type="entry name" value="Uridylate kinase"/>
    <property type="match status" value="1"/>
</dbReference>
<comment type="function">
    <text evidence="11">Catalyzes the reversible phosphorylation of UMP to UDP.</text>
</comment>
<dbReference type="AlphaFoldDB" id="A0A1M5I4H3"/>
<evidence type="ECO:0000256" key="9">
    <source>
        <dbReference type="ARBA" id="ARBA00022975"/>
    </source>
</evidence>
<comment type="similarity">
    <text evidence="3 11">Belongs to the UMP kinase family.</text>
</comment>
<dbReference type="STRING" id="870908.SAMN04488044_0188"/>
<dbReference type="GO" id="GO:0005737">
    <property type="term" value="C:cytoplasm"/>
    <property type="evidence" value="ECO:0007669"/>
    <property type="project" value="UniProtKB-SubCell"/>
</dbReference>
<dbReference type="HAMAP" id="MF_01220_B">
    <property type="entry name" value="PyrH_B"/>
    <property type="match status" value="1"/>
</dbReference>
<evidence type="ECO:0000259" key="12">
    <source>
        <dbReference type="Pfam" id="PF00696"/>
    </source>
</evidence>
<keyword evidence="6 11" id="KW-0547">Nucleotide-binding</keyword>
<feature type="binding site" evidence="11">
    <location>
        <position position="206"/>
    </location>
    <ligand>
        <name>ATP</name>
        <dbReference type="ChEBI" id="CHEBI:30616"/>
    </ligand>
</feature>
<dbReference type="PIRSF" id="PIRSF005650">
    <property type="entry name" value="Uridylate_kin"/>
    <property type="match status" value="1"/>
</dbReference>
<dbReference type="PANTHER" id="PTHR42833">
    <property type="entry name" value="URIDYLATE KINASE"/>
    <property type="match status" value="1"/>
</dbReference>
<evidence type="ECO:0000313" key="13">
    <source>
        <dbReference type="EMBL" id="SHG23151.1"/>
    </source>
</evidence>
<keyword evidence="11" id="KW-0021">Allosteric enzyme</keyword>
<gene>
    <name evidence="11" type="primary">pyrH</name>
    <name evidence="13" type="ORF">SAMN04488044_0188</name>
</gene>
<feature type="binding site" evidence="11">
    <location>
        <position position="197"/>
    </location>
    <ligand>
        <name>ATP</name>
        <dbReference type="ChEBI" id="CHEBI:30616"/>
    </ligand>
</feature>
<dbReference type="EMBL" id="FQWM01000001">
    <property type="protein sequence ID" value="SHG23151.1"/>
    <property type="molecule type" value="Genomic_DNA"/>
</dbReference>
<name>A0A1M5I4H3_9RHOB</name>
<comment type="subunit">
    <text evidence="11">Homohexamer.</text>
</comment>
<comment type="caution">
    <text evidence="11">Lacks conserved residue(s) required for the propagation of feature annotation.</text>
</comment>
<feature type="binding site" evidence="11">
    <location>
        <begin position="169"/>
        <end position="176"/>
    </location>
    <ligand>
        <name>UMP</name>
        <dbReference type="ChEBI" id="CHEBI:57865"/>
    </ligand>
</feature>
<feature type="binding site" evidence="11">
    <location>
        <position position="93"/>
    </location>
    <ligand>
        <name>ATP</name>
        <dbReference type="ChEBI" id="CHEBI:30616"/>
    </ligand>
</feature>
<feature type="binding site" evidence="11">
    <location>
        <begin position="46"/>
        <end position="49"/>
    </location>
    <ligand>
        <name>ATP</name>
        <dbReference type="ChEBI" id="CHEBI:30616"/>
    </ligand>
</feature>